<dbReference type="RefSeq" id="WP_012572940.1">
    <property type="nucleotide sequence ID" value="NC_011561.1"/>
</dbReference>
<dbReference type="HOGENOM" id="CLU_1076248_0_0_10"/>
<evidence type="ECO:0000313" key="1">
    <source>
        <dbReference type="EMBL" id="BAG84068.1"/>
    </source>
</evidence>
<evidence type="ECO:0000313" key="2">
    <source>
        <dbReference type="Proteomes" id="UP000000723"/>
    </source>
</evidence>
<gene>
    <name evidence="1" type="ordered locus">CFPG_P2-10</name>
</gene>
<geneLocation type="plasmid" evidence="1 2">
    <name>pCFPG2</name>
</geneLocation>
<reference evidence="2" key="1">
    <citation type="journal article" date="2008" name="Science">
        <title>Genome of an endosymbiont coupling N2 fixation to cellulolysis within RT protist cells in termite gut.</title>
        <authorList>
            <person name="Hongoh Y."/>
            <person name="Sharma V.K."/>
            <person name="Prakash T."/>
            <person name="Noda S."/>
            <person name="Toh H."/>
            <person name="Taylor T.D."/>
            <person name="Kudo T."/>
            <person name="Sakaki Y."/>
            <person name="Toyoda A."/>
            <person name="Hattori M."/>
            <person name="Ohkuma M."/>
        </authorList>
    </citation>
    <scope>NUCLEOTIDE SEQUENCE [LARGE SCALE GENOMIC DNA]</scope>
    <source>
        <plasmid evidence="2">pCFPG2</plasmid>
    </source>
</reference>
<dbReference type="Proteomes" id="UP000000723">
    <property type="component" value="Plasmid pCFPG2"/>
</dbReference>
<sequence length="258" mass="29748">MNNFLKKQTAENINGKQTLVNDISTYEMTCKMLELCDNAIVASPSDAVRDEIIRLHAHVQAFYETEALVKVMNRFGADVGTTIEGELLASHIPFVHLIDPEDPTCKTTEPVYDDEKYSLIVYPPDASDYYPTTWAKWAIFSYTHRKRDKIVDSGIAIDFIERYHKHMHRYGSIPATKELGEELREILGIDKDVKSEYIAKQIRIRSIRRIHIIQRGNPYYDDGFFFNPMSLEDKELLAFIERGAVKEDNSSQPHNTEV</sequence>
<dbReference type="EMBL" id="AP010658">
    <property type="protein sequence ID" value="BAG84068.1"/>
    <property type="molecule type" value="Genomic_DNA"/>
</dbReference>
<name>B6YS96_AZOPC</name>
<protein>
    <submittedName>
        <fullName evidence="1">Uncharacterized protein</fullName>
    </submittedName>
</protein>
<accession>B6YS96</accession>
<organism evidence="1 2">
    <name type="scientific">Azobacteroides pseudotrichonymphae genomovar. CFP2</name>
    <dbReference type="NCBI Taxonomy" id="511995"/>
    <lineage>
        <taxon>Bacteria</taxon>
        <taxon>Pseudomonadati</taxon>
        <taxon>Bacteroidota</taxon>
        <taxon>Bacteroidia</taxon>
        <taxon>Bacteroidales</taxon>
        <taxon>Candidatus Azobacteroides</taxon>
    </lineage>
</organism>
<dbReference type="KEGG" id="aps:CFPG_P2-10"/>
<dbReference type="AlphaFoldDB" id="B6YS96"/>
<proteinExistence type="predicted"/>
<keyword evidence="2" id="KW-1185">Reference proteome</keyword>
<keyword evidence="1" id="KW-0614">Plasmid</keyword>